<reference evidence="1 2" key="2">
    <citation type="journal article" date="2015" name="Eukaryot. Cell">
        <title>Asexual propagation of a virulent clone complex in a human and feline outbreak of sporotrichosis.</title>
        <authorList>
            <person name="Teixeira Mde M."/>
            <person name="Rodrigues A.M."/>
            <person name="Tsui C.K."/>
            <person name="de Almeida L.G."/>
            <person name="Van Diepeningen A.D."/>
            <person name="van den Ende B.G."/>
            <person name="Fernandes G.F."/>
            <person name="Kano R."/>
            <person name="Hamelin R.C."/>
            <person name="Lopes-Bezerra L.M."/>
            <person name="Vasconcelos A.T."/>
            <person name="de Hoog S."/>
            <person name="de Camargo Z.P."/>
            <person name="Felipe M.S."/>
        </authorList>
    </citation>
    <scope>NUCLEOTIDE SEQUENCE [LARGE SCALE GENOMIC DNA]</scope>
    <source>
        <strain evidence="1 2">1099-18</strain>
    </source>
</reference>
<dbReference type="VEuPathDB" id="FungiDB:SPSK_06822"/>
<organism evidence="1 2">
    <name type="scientific">Sporothrix schenckii 1099-18</name>
    <dbReference type="NCBI Taxonomy" id="1397361"/>
    <lineage>
        <taxon>Eukaryota</taxon>
        <taxon>Fungi</taxon>
        <taxon>Dikarya</taxon>
        <taxon>Ascomycota</taxon>
        <taxon>Pezizomycotina</taxon>
        <taxon>Sordariomycetes</taxon>
        <taxon>Sordariomycetidae</taxon>
        <taxon>Ophiostomatales</taxon>
        <taxon>Ophiostomataceae</taxon>
        <taxon>Sporothrix</taxon>
    </lineage>
</organism>
<dbReference type="GeneID" id="27668791"/>
<reference evidence="1 2" key="1">
    <citation type="journal article" date="2014" name="BMC Genomics">
        <title>Comparative genomics of the major fungal agents of human and animal Sporotrichosis: Sporothrix schenckii and Sporothrix brasiliensis.</title>
        <authorList>
            <person name="Teixeira M.M."/>
            <person name="de Almeida L.G."/>
            <person name="Kubitschek-Barreira P."/>
            <person name="Alves F.L."/>
            <person name="Kioshima E.S."/>
            <person name="Abadio A.K."/>
            <person name="Fernandes L."/>
            <person name="Derengowski L.S."/>
            <person name="Ferreira K.S."/>
            <person name="Souza R.C."/>
            <person name="Ruiz J.C."/>
            <person name="de Andrade N.C."/>
            <person name="Paes H.C."/>
            <person name="Nicola A.M."/>
            <person name="Albuquerque P."/>
            <person name="Gerber A.L."/>
            <person name="Martins V.P."/>
            <person name="Peconick L.D."/>
            <person name="Neto A.V."/>
            <person name="Chaucanez C.B."/>
            <person name="Silva P.A."/>
            <person name="Cunha O.L."/>
            <person name="de Oliveira F.F."/>
            <person name="dos Santos T.C."/>
            <person name="Barros A.L."/>
            <person name="Soares M.A."/>
            <person name="de Oliveira L.M."/>
            <person name="Marini M.M."/>
            <person name="Villalobos-Duno H."/>
            <person name="Cunha M.M."/>
            <person name="de Hoog S."/>
            <person name="da Silveira J.F."/>
            <person name="Henrissat B."/>
            <person name="Nino-Vega G.A."/>
            <person name="Cisalpino P.S."/>
            <person name="Mora-Montes H.M."/>
            <person name="Almeida S.R."/>
            <person name="Stajich J.E."/>
            <person name="Lopes-Bezerra L.M."/>
            <person name="Vasconcelos A.T."/>
            <person name="Felipe M.S."/>
        </authorList>
    </citation>
    <scope>NUCLEOTIDE SEQUENCE [LARGE SCALE GENOMIC DNA]</scope>
    <source>
        <strain evidence="1 2">1099-18</strain>
    </source>
</reference>
<dbReference type="EMBL" id="AXCR01000001">
    <property type="protein sequence ID" value="KJR89990.1"/>
    <property type="molecule type" value="Genomic_DNA"/>
</dbReference>
<sequence>MAALGSALDPVNRVTSATASWSFVSVPLLWTPQRTTSKLLCTTDARRRPAEHRRLARHMAGHPRFAFCLG</sequence>
<gene>
    <name evidence="1" type="ORF">SPSK_06822</name>
</gene>
<dbReference type="KEGG" id="ssck:SPSK_06822"/>
<name>A0A0F2MME0_SPOSC</name>
<accession>A0A0F2MME0</accession>
<dbReference type="RefSeq" id="XP_016592666.1">
    <property type="nucleotide sequence ID" value="XM_016733514.1"/>
</dbReference>
<evidence type="ECO:0000313" key="2">
    <source>
        <dbReference type="Proteomes" id="UP000033710"/>
    </source>
</evidence>
<proteinExistence type="predicted"/>
<protein>
    <submittedName>
        <fullName evidence="1">Uncharacterized protein</fullName>
    </submittedName>
</protein>
<evidence type="ECO:0000313" key="1">
    <source>
        <dbReference type="EMBL" id="KJR89990.1"/>
    </source>
</evidence>
<dbReference type="AlphaFoldDB" id="A0A0F2MME0"/>
<dbReference type="Proteomes" id="UP000033710">
    <property type="component" value="Unassembled WGS sequence"/>
</dbReference>
<comment type="caution">
    <text evidence="1">The sequence shown here is derived from an EMBL/GenBank/DDBJ whole genome shotgun (WGS) entry which is preliminary data.</text>
</comment>